<gene>
    <name evidence="4" type="ORF">BB559_003194</name>
</gene>
<keyword evidence="1" id="KW-0547">Nucleotide-binding</keyword>
<dbReference type="Pfam" id="PF00501">
    <property type="entry name" value="AMP-binding"/>
    <property type="match status" value="1"/>
</dbReference>
<comment type="caution">
    <text evidence="4">The sequence shown here is derived from an EMBL/GenBank/DDBJ whole genome shotgun (WGS) entry which is preliminary data.</text>
</comment>
<dbReference type="PANTHER" id="PTHR43272">
    <property type="entry name" value="LONG-CHAIN-FATTY-ACID--COA LIGASE"/>
    <property type="match status" value="1"/>
</dbReference>
<keyword evidence="5" id="KW-1185">Reference proteome</keyword>
<proteinExistence type="predicted"/>
<accession>A0A2T9YN01</accession>
<dbReference type="Proteomes" id="UP000245699">
    <property type="component" value="Unassembled WGS sequence"/>
</dbReference>
<dbReference type="GO" id="GO:0016020">
    <property type="term" value="C:membrane"/>
    <property type="evidence" value="ECO:0007669"/>
    <property type="project" value="TreeGrafter"/>
</dbReference>
<evidence type="ECO:0000313" key="4">
    <source>
        <dbReference type="EMBL" id="PVU93712.1"/>
    </source>
</evidence>
<evidence type="ECO:0000259" key="3">
    <source>
        <dbReference type="Pfam" id="PF00501"/>
    </source>
</evidence>
<name>A0A2T9YN01_9FUNG</name>
<sequence length="692" mass="78100">MDTTTVLTLLVLALSFAYFGFFMPKAKRPDVHPLIIQEQANVSQIRKTDSETVVYRSKLTTFISPLLAAREDSIRNLQDVILRAHSKKSLSVKQIDPTTKKPVEKGWAEILLNIKHFASNLYTKNDWKDLQKDSEKIVAVILEPTFEWFILYLTCMQYGLTLVPLQHTLTETEAFLILDDCKAKNVVVSKTWAKKISPFHEKLNVIVAGSDEKNFSKNKIHSYFSFDDMLHDPTIAANPDNKFGPEKVLFDTVAYILYERNSSKQLVGNLITHANAVSILSSYISIIPESKTISAKDSIHIVESLADPTALNLMNVGLYNCCSFILTNTDDGELAMDDMFTLSPSIVYVPSAILRDMASLMKTQIEKLPVGEKKLFEYAFSFVGRCINSSGFLPGWSFWHLAYFMHFKKQIGGKVRFIYTDGNNHSSIVSYIRKIFGCQVFCTAGPYSTGGAICCSLYGDYKQEKYSSVGPPLPCCEIKLVDYESKDLKLKVSDVPNPQGQILVRGANVSTFGLNNKLGDEKNNNKFTEDGWLKTDQFGCMFPNRTLRVLGDKFIMNYPLSTFDEYCLESNYIADAVTTIIETKKQKKVVVVAFPRPSALYTAAADAKKSYMLKTVSTNEWCISLVYDDLWKIFVGKGINFLQFNPESTSELESENGKVTFELRLVPDRFTRSNGWLNKVMYPFLNAGSKLE</sequence>
<organism evidence="4 5">
    <name type="scientific">Furculomyces boomerangus</name>
    <dbReference type="NCBI Taxonomy" id="61424"/>
    <lineage>
        <taxon>Eukaryota</taxon>
        <taxon>Fungi</taxon>
        <taxon>Fungi incertae sedis</taxon>
        <taxon>Zoopagomycota</taxon>
        <taxon>Kickxellomycotina</taxon>
        <taxon>Harpellomycetes</taxon>
        <taxon>Harpellales</taxon>
        <taxon>Harpellaceae</taxon>
        <taxon>Furculomyces</taxon>
    </lineage>
</organism>
<dbReference type="InterPro" id="IPR000873">
    <property type="entry name" value="AMP-dep_synth/lig_dom"/>
</dbReference>
<dbReference type="GO" id="GO:0005524">
    <property type="term" value="F:ATP binding"/>
    <property type="evidence" value="ECO:0007669"/>
    <property type="project" value="UniProtKB-KW"/>
</dbReference>
<dbReference type="EMBL" id="MBFT01000306">
    <property type="protein sequence ID" value="PVU93712.1"/>
    <property type="molecule type" value="Genomic_DNA"/>
</dbReference>
<dbReference type="AlphaFoldDB" id="A0A2T9YN01"/>
<evidence type="ECO:0000313" key="5">
    <source>
        <dbReference type="Proteomes" id="UP000245699"/>
    </source>
</evidence>
<dbReference type="GO" id="GO:0004467">
    <property type="term" value="F:long-chain fatty acid-CoA ligase activity"/>
    <property type="evidence" value="ECO:0007669"/>
    <property type="project" value="TreeGrafter"/>
</dbReference>
<dbReference type="InterPro" id="IPR042099">
    <property type="entry name" value="ANL_N_sf"/>
</dbReference>
<dbReference type="Gene3D" id="3.40.50.12780">
    <property type="entry name" value="N-terminal domain of ligase-like"/>
    <property type="match status" value="1"/>
</dbReference>
<evidence type="ECO:0000256" key="1">
    <source>
        <dbReference type="ARBA" id="ARBA00022741"/>
    </source>
</evidence>
<dbReference type="STRING" id="61424.A0A2T9YN01"/>
<evidence type="ECO:0000256" key="2">
    <source>
        <dbReference type="ARBA" id="ARBA00022840"/>
    </source>
</evidence>
<dbReference type="PANTHER" id="PTHR43272:SF33">
    <property type="entry name" value="AMP-BINDING DOMAIN-CONTAINING PROTEIN-RELATED"/>
    <property type="match status" value="1"/>
</dbReference>
<feature type="domain" description="AMP-dependent synthetase/ligase" evidence="3">
    <location>
        <begin position="132"/>
        <end position="510"/>
    </location>
</feature>
<dbReference type="GO" id="GO:0005783">
    <property type="term" value="C:endoplasmic reticulum"/>
    <property type="evidence" value="ECO:0007669"/>
    <property type="project" value="TreeGrafter"/>
</dbReference>
<dbReference type="OrthoDB" id="1700726at2759"/>
<keyword evidence="2" id="KW-0067">ATP-binding</keyword>
<reference evidence="4 5" key="1">
    <citation type="journal article" date="2018" name="MBio">
        <title>Comparative Genomics Reveals the Core Gene Toolbox for the Fungus-Insect Symbiosis.</title>
        <authorList>
            <person name="Wang Y."/>
            <person name="Stata M."/>
            <person name="Wang W."/>
            <person name="Stajich J.E."/>
            <person name="White M.M."/>
            <person name="Moncalvo J.M."/>
        </authorList>
    </citation>
    <scope>NUCLEOTIDE SEQUENCE [LARGE SCALE GENOMIC DNA]</scope>
    <source>
        <strain evidence="4 5">AUS-77-4</strain>
    </source>
</reference>
<protein>
    <recommendedName>
        <fullName evidence="3">AMP-dependent synthetase/ligase domain-containing protein</fullName>
    </recommendedName>
</protein>
<dbReference type="SUPFAM" id="SSF56801">
    <property type="entry name" value="Acetyl-CoA synthetase-like"/>
    <property type="match status" value="1"/>
</dbReference>